<keyword evidence="5" id="KW-0045">Antibiotic biosynthesis</keyword>
<evidence type="ECO:0000259" key="10">
    <source>
        <dbReference type="PROSITE" id="PS52004"/>
    </source>
</evidence>
<accession>A0A918ZXD0</accession>
<evidence type="ECO:0000256" key="4">
    <source>
        <dbReference type="ARBA" id="ARBA00022679"/>
    </source>
</evidence>
<dbReference type="InterPro" id="IPR009081">
    <property type="entry name" value="PP-bd_ACP"/>
</dbReference>
<evidence type="ECO:0000256" key="6">
    <source>
        <dbReference type="ARBA" id="ARBA00023268"/>
    </source>
</evidence>
<dbReference type="GO" id="GO:0031177">
    <property type="term" value="F:phosphopantetheine binding"/>
    <property type="evidence" value="ECO:0007669"/>
    <property type="project" value="InterPro"/>
</dbReference>
<dbReference type="SMART" id="SM00822">
    <property type="entry name" value="PKS_KR"/>
    <property type="match status" value="1"/>
</dbReference>
<evidence type="ECO:0000256" key="8">
    <source>
        <dbReference type="PROSITE-ProRule" id="PRU01363"/>
    </source>
</evidence>
<organism evidence="12 13">
    <name type="scientific">Streptomyces longispororuber</name>
    <dbReference type="NCBI Taxonomy" id="68230"/>
    <lineage>
        <taxon>Bacteria</taxon>
        <taxon>Bacillati</taxon>
        <taxon>Actinomycetota</taxon>
        <taxon>Actinomycetes</taxon>
        <taxon>Kitasatosporales</taxon>
        <taxon>Streptomycetaceae</taxon>
        <taxon>Streptomyces</taxon>
    </lineage>
</organism>
<dbReference type="RefSeq" id="WP_190137949.1">
    <property type="nucleotide sequence ID" value="NZ_BNBT01000078.1"/>
</dbReference>
<dbReference type="SMART" id="SM00823">
    <property type="entry name" value="PKS_PP"/>
    <property type="match status" value="2"/>
</dbReference>
<protein>
    <recommendedName>
        <fullName evidence="14">Type I polyketide synthase</fullName>
    </recommendedName>
</protein>
<dbReference type="Gene3D" id="1.10.1200.10">
    <property type="entry name" value="ACP-like"/>
    <property type="match status" value="2"/>
</dbReference>
<dbReference type="PROSITE" id="PS50075">
    <property type="entry name" value="CARRIER"/>
    <property type="match status" value="2"/>
</dbReference>
<dbReference type="Pfam" id="PF00109">
    <property type="entry name" value="ketoacyl-synt"/>
    <property type="match status" value="2"/>
</dbReference>
<keyword evidence="4" id="KW-0808">Transferase</keyword>
<feature type="region of interest" description="N-terminal hotdog fold" evidence="8">
    <location>
        <begin position="1860"/>
        <end position="1985"/>
    </location>
</feature>
<dbReference type="Pfam" id="PF14765">
    <property type="entry name" value="PS-DH"/>
    <property type="match status" value="1"/>
</dbReference>
<dbReference type="Pfam" id="PF21089">
    <property type="entry name" value="PKS_DH_N"/>
    <property type="match status" value="1"/>
</dbReference>
<dbReference type="FunFam" id="3.40.47.10:FF:000019">
    <property type="entry name" value="Polyketide synthase type I"/>
    <property type="match status" value="2"/>
</dbReference>
<evidence type="ECO:0000313" key="12">
    <source>
        <dbReference type="EMBL" id="GHE72925.1"/>
    </source>
</evidence>
<dbReference type="Gene3D" id="3.10.129.110">
    <property type="entry name" value="Polyketide synthase dehydratase"/>
    <property type="match status" value="1"/>
</dbReference>
<dbReference type="GO" id="GO:0033068">
    <property type="term" value="P:macrolide biosynthetic process"/>
    <property type="evidence" value="ECO:0007669"/>
    <property type="project" value="UniProtKB-ARBA"/>
</dbReference>
<dbReference type="SUPFAM" id="SSF53901">
    <property type="entry name" value="Thiolase-like"/>
    <property type="match status" value="2"/>
</dbReference>
<dbReference type="SUPFAM" id="SSF50129">
    <property type="entry name" value="GroES-like"/>
    <property type="match status" value="1"/>
</dbReference>
<dbReference type="InterPro" id="IPR042104">
    <property type="entry name" value="PKS_dehydratase_sf"/>
</dbReference>
<feature type="active site" description="Proton acceptor; for dehydratase activity" evidence="8">
    <location>
        <position position="1892"/>
    </location>
</feature>
<dbReference type="CDD" id="cd08956">
    <property type="entry name" value="KR_3_FAS_SDR_x"/>
    <property type="match status" value="1"/>
</dbReference>
<dbReference type="Pfam" id="PF02801">
    <property type="entry name" value="Ketoacyl-synt_C"/>
    <property type="match status" value="2"/>
</dbReference>
<dbReference type="InterPro" id="IPR014043">
    <property type="entry name" value="Acyl_transferase_dom"/>
</dbReference>
<keyword evidence="3" id="KW-0597">Phosphoprotein</keyword>
<dbReference type="InterPro" id="IPR014031">
    <property type="entry name" value="Ketoacyl_synth_C"/>
</dbReference>
<feature type="region of interest" description="C-terminal hotdog fold" evidence="8">
    <location>
        <begin position="2000"/>
        <end position="2143"/>
    </location>
</feature>
<dbReference type="InterPro" id="IPR057326">
    <property type="entry name" value="KR_dom"/>
</dbReference>
<dbReference type="Gene3D" id="3.40.50.11460">
    <property type="match status" value="1"/>
</dbReference>
<feature type="domain" description="Carrier" evidence="9">
    <location>
        <begin position="916"/>
        <end position="993"/>
    </location>
</feature>
<dbReference type="Proteomes" id="UP000608024">
    <property type="component" value="Unassembled WGS sequence"/>
</dbReference>
<keyword evidence="2" id="KW-0596">Phosphopantetheine</keyword>
<gene>
    <name evidence="12" type="ORF">GCM10018785_46380</name>
</gene>
<dbReference type="SMART" id="SM00825">
    <property type="entry name" value="PKS_KS"/>
    <property type="match status" value="2"/>
</dbReference>
<dbReference type="GO" id="GO:0016491">
    <property type="term" value="F:oxidoreductase activity"/>
    <property type="evidence" value="ECO:0007669"/>
    <property type="project" value="InterPro"/>
</dbReference>
<dbReference type="InterPro" id="IPR013968">
    <property type="entry name" value="PKS_KR"/>
</dbReference>
<reference evidence="12" key="2">
    <citation type="submission" date="2020-09" db="EMBL/GenBank/DDBJ databases">
        <authorList>
            <person name="Sun Q."/>
            <person name="Ohkuma M."/>
        </authorList>
    </citation>
    <scope>NUCLEOTIDE SEQUENCE</scope>
    <source>
        <strain evidence="12">JCM 4784</strain>
    </source>
</reference>
<dbReference type="InterPro" id="IPR014030">
    <property type="entry name" value="Ketoacyl_synth_N"/>
</dbReference>
<dbReference type="InterPro" id="IPR001227">
    <property type="entry name" value="Ac_transferase_dom_sf"/>
</dbReference>
<keyword evidence="6" id="KW-0511">Multifunctional enzyme</keyword>
<reference evidence="12" key="1">
    <citation type="journal article" date="2014" name="Int. J. Syst. Evol. Microbiol.">
        <title>Complete genome sequence of Corynebacterium casei LMG S-19264T (=DSM 44701T), isolated from a smear-ripened cheese.</title>
        <authorList>
            <consortium name="US DOE Joint Genome Institute (JGI-PGF)"/>
            <person name="Walter F."/>
            <person name="Albersmeier A."/>
            <person name="Kalinowski J."/>
            <person name="Ruckert C."/>
        </authorList>
    </citation>
    <scope>NUCLEOTIDE SEQUENCE</scope>
    <source>
        <strain evidence="12">JCM 4784</strain>
    </source>
</reference>
<evidence type="ECO:0000313" key="13">
    <source>
        <dbReference type="Proteomes" id="UP000608024"/>
    </source>
</evidence>
<dbReference type="Pfam" id="PF00550">
    <property type="entry name" value="PP-binding"/>
    <property type="match status" value="2"/>
</dbReference>
<dbReference type="InterPro" id="IPR020806">
    <property type="entry name" value="PKS_PP-bd"/>
</dbReference>
<dbReference type="FunFam" id="3.40.366.10:FF:000002">
    <property type="entry name" value="Probable polyketide synthase 2"/>
    <property type="match status" value="1"/>
</dbReference>
<evidence type="ECO:0000256" key="2">
    <source>
        <dbReference type="ARBA" id="ARBA00022450"/>
    </source>
</evidence>
<dbReference type="Gene3D" id="3.40.50.720">
    <property type="entry name" value="NAD(P)-binding Rossmann-like Domain"/>
    <property type="match status" value="1"/>
</dbReference>
<comment type="pathway">
    <text evidence="1">Antibiotic biosynthesis.</text>
</comment>
<dbReference type="InterPro" id="IPR016036">
    <property type="entry name" value="Malonyl_transacylase_ACP-bd"/>
</dbReference>
<evidence type="ECO:0000256" key="7">
    <source>
        <dbReference type="ARBA" id="ARBA00023315"/>
    </source>
</evidence>
<dbReference type="InterPro" id="IPR020843">
    <property type="entry name" value="ER"/>
</dbReference>
<dbReference type="Gene3D" id="3.30.70.3290">
    <property type="match status" value="3"/>
</dbReference>
<evidence type="ECO:0008006" key="14">
    <source>
        <dbReference type="Google" id="ProtNLM"/>
    </source>
</evidence>
<feature type="active site" description="Proton donor; for dehydratase activity" evidence="8">
    <location>
        <position position="2059"/>
    </location>
</feature>
<dbReference type="SUPFAM" id="SSF55048">
    <property type="entry name" value="Probable ACP-binding domain of malonyl-CoA ACP transacylase"/>
    <property type="match status" value="1"/>
</dbReference>
<dbReference type="Pfam" id="PF16197">
    <property type="entry name" value="KAsynt_C_assoc"/>
    <property type="match status" value="2"/>
</dbReference>
<dbReference type="InterPro" id="IPR050091">
    <property type="entry name" value="PKS_NRPS_Biosynth_Enz"/>
</dbReference>
<dbReference type="SMART" id="SM01294">
    <property type="entry name" value="PKS_PP_betabranch"/>
    <property type="match status" value="1"/>
</dbReference>
<dbReference type="Pfam" id="PF08659">
    <property type="entry name" value="KR"/>
    <property type="match status" value="1"/>
</dbReference>
<feature type="domain" description="Carrier" evidence="9">
    <location>
        <begin position="2777"/>
        <end position="2852"/>
    </location>
</feature>
<dbReference type="GO" id="GO:0004315">
    <property type="term" value="F:3-oxoacyl-[acyl-carrier-protein] synthase activity"/>
    <property type="evidence" value="ECO:0007669"/>
    <property type="project" value="InterPro"/>
</dbReference>
<dbReference type="GO" id="GO:0004312">
    <property type="term" value="F:fatty acid synthase activity"/>
    <property type="evidence" value="ECO:0007669"/>
    <property type="project" value="TreeGrafter"/>
</dbReference>
<dbReference type="PANTHER" id="PTHR43775">
    <property type="entry name" value="FATTY ACID SYNTHASE"/>
    <property type="match status" value="1"/>
</dbReference>
<keyword evidence="13" id="KW-1185">Reference proteome</keyword>
<dbReference type="Gene3D" id="3.40.366.10">
    <property type="entry name" value="Malonyl-Coenzyme A Acyl Carrier Protein, domain 2"/>
    <property type="match status" value="3"/>
</dbReference>
<dbReference type="SUPFAM" id="SSF51735">
    <property type="entry name" value="NAD(P)-binding Rossmann-fold domains"/>
    <property type="match status" value="2"/>
</dbReference>
<dbReference type="SMART" id="SM00826">
    <property type="entry name" value="PKS_DH"/>
    <property type="match status" value="1"/>
</dbReference>
<evidence type="ECO:0000259" key="9">
    <source>
        <dbReference type="PROSITE" id="PS50075"/>
    </source>
</evidence>
<dbReference type="InterPro" id="IPR032821">
    <property type="entry name" value="PKS_assoc"/>
</dbReference>
<proteinExistence type="predicted"/>
<feature type="domain" description="Ketosynthase family 3 (KS3)" evidence="10">
    <location>
        <begin position="1016"/>
        <end position="1440"/>
    </location>
</feature>
<dbReference type="EMBL" id="BNBT01000078">
    <property type="protein sequence ID" value="GHE72925.1"/>
    <property type="molecule type" value="Genomic_DNA"/>
</dbReference>
<dbReference type="InterPro" id="IPR049900">
    <property type="entry name" value="PKS_mFAS_DH"/>
</dbReference>
<dbReference type="InterPro" id="IPR006162">
    <property type="entry name" value="Ppantetheine_attach_site"/>
</dbReference>
<dbReference type="Gene3D" id="3.90.180.10">
    <property type="entry name" value="Medium-chain alcohol dehydrogenases, catalytic domain"/>
    <property type="match status" value="1"/>
</dbReference>
<dbReference type="CDD" id="cd00833">
    <property type="entry name" value="PKS"/>
    <property type="match status" value="2"/>
</dbReference>
<dbReference type="InterPro" id="IPR018201">
    <property type="entry name" value="Ketoacyl_synth_AS"/>
</dbReference>
<dbReference type="PROSITE" id="PS52004">
    <property type="entry name" value="KS3_2"/>
    <property type="match status" value="2"/>
</dbReference>
<dbReference type="PROSITE" id="PS00012">
    <property type="entry name" value="PHOSPHOPANTETHEINE"/>
    <property type="match status" value="1"/>
</dbReference>
<dbReference type="PROSITE" id="PS52019">
    <property type="entry name" value="PKS_MFAS_DH"/>
    <property type="match status" value="1"/>
</dbReference>
<dbReference type="Gene3D" id="3.40.47.10">
    <property type="match status" value="2"/>
</dbReference>
<dbReference type="InterPro" id="IPR011032">
    <property type="entry name" value="GroES-like_sf"/>
</dbReference>
<comment type="caution">
    <text evidence="12">The sequence shown here is derived from an EMBL/GenBank/DDBJ whole genome shotgun (WGS) entry which is preliminary data.</text>
</comment>
<dbReference type="SUPFAM" id="SSF52151">
    <property type="entry name" value="FabD/lysophospholipase-like"/>
    <property type="match status" value="2"/>
</dbReference>
<dbReference type="InterPro" id="IPR020841">
    <property type="entry name" value="PKS_Beta-ketoAc_synthase_dom"/>
</dbReference>
<evidence type="ECO:0000256" key="5">
    <source>
        <dbReference type="ARBA" id="ARBA00023194"/>
    </source>
</evidence>
<evidence type="ECO:0000256" key="1">
    <source>
        <dbReference type="ARBA" id="ARBA00004792"/>
    </source>
</evidence>
<dbReference type="SMART" id="SM00827">
    <property type="entry name" value="PKS_AT"/>
    <property type="match status" value="1"/>
</dbReference>
<dbReference type="Pfam" id="PF00698">
    <property type="entry name" value="Acyl_transf_1"/>
    <property type="match status" value="2"/>
</dbReference>
<dbReference type="InterPro" id="IPR036291">
    <property type="entry name" value="NAD(P)-bd_dom_sf"/>
</dbReference>
<dbReference type="InterPro" id="IPR016035">
    <property type="entry name" value="Acyl_Trfase/lysoPLipase"/>
</dbReference>
<keyword evidence="7" id="KW-0012">Acyltransferase</keyword>
<feature type="domain" description="Ketosynthase family 3 (KS3)" evidence="10">
    <location>
        <begin position="12"/>
        <end position="431"/>
    </location>
</feature>
<dbReference type="PROSITE" id="PS00606">
    <property type="entry name" value="KS3_1"/>
    <property type="match status" value="1"/>
</dbReference>
<dbReference type="InterPro" id="IPR016039">
    <property type="entry name" value="Thiolase-like"/>
</dbReference>
<dbReference type="InterPro" id="IPR020807">
    <property type="entry name" value="PKS_DH"/>
</dbReference>
<dbReference type="InterPro" id="IPR049552">
    <property type="entry name" value="PKS_DH_N"/>
</dbReference>
<sequence>MADQTAAHTYDHEPVAIVGIGCRLPAQIEDPTALWQALLQGVDAVRQVPANRWNATAWADAEASGQAANRRGGFLDDVTGFDAEHFGIPPAEARQMDPQQRIALEVACAAIEDARRSPASLAGTRTGVFMGAMWQEYPLFTQGAAEAIHAHSAIGWDTSVIPSRIAYALGLHGPAMGVATASSSSLVAVHLAVQSLRSGESDVALAGGVNLMLHPNTSVALTKLGTQSPDGLSRAFDGDGDGYARGEGCAVVVLRRLSDALADGDRVYALVHGSAVNNDGATDGLTAPSHEAQTQVLRSAWEKAGVAPSAVSYVEAHGTGTPLGDVTEAGALAAVFGSGRPVPLRIGSAKTNFGHLEAAAGVLGLVKAALAVHHGVIPPSLHFRTPNPRIDFSAARLEVVTEAAAWPGGPRFAGVSSFGYGGTNAHIALGEAPEGAPVQAAADAVRAPADASGGPLCLAVSGTNPHALARNAERLASHLGQSPGTRLRDIAYSLATTRTHHPARGVVIAATTDEAVAALRALAADESHDAVVTGTAASRGRVAFVFPGQGAQWWGMGRSLWQQNDAFREAVTACDAALAPHTGFSVAAVVRGQEGLAPPFTRTDVVQPALFAMYVGIAAMWRAWGIEPAAVVGHSQGEVAAAVVSGALSLADGARIVALRARAVHEHAPDGAMGLVERPVGDVIEELAACGEALSVAVVNTARSTVVAGDVEAVDRFLAQMEATGAYCQRVDVDYASHSPHMDALLPALREQLTGLSPEEAGIAFYSSVTGERATGPDLGADYWCRNLREPVRFDRALERLRADGYGVFVEVSPHPVLQIALAQGTEADGTAVVVGSLRRERGGIEQPLRALAELHTQGVPIPWQRVYATSDAHRADLPTYAFTHRSYWLDEHDDAIPAADSAAWREDVRALPEPERLAFMVALVTEEAAALLGRPPEGVRPEMTLREQGLDSLMVVELRNRLSARTRVPLPTVLAFDYPTPHAIATLLLTHAGAQDETPDISPAVAAEPMRPDDGDPVVIVSMACRLPDGIDTPEAFWDLLVEGREASCPFPQRWDGWDLSTLEEAERAATGRRFERKGGFVRDVEDFDAAFFGLSPREALSLDPQQRLVLEVAWEALERAHLRPASLEGSNTGVYLGAMSSDYDIARRWDVASSDGYKITGNGSSLISGRVAYTMGLSGPALTIDTACSSSLVALRLACEALRGGECDLALAGGVTVMSTPQIFVEFSRLNGLAADGRCKSFADDADGTSWAEGCGVLVLKRLSDARRDGDRVLAVVRGTAMNQDGRSQGLTAPNGLAQQRVLREALADGGLAPADIDAVEAHATGTVLGDPIEAGALAAVFSGRVRPLHLGSAKSNIGHAQAASGVIGVIKMVMALQHEQLPRTLHAERPNTRIDWSGGELELLRQPRRWPRTRRVRRAGISSFGISGTNTHVIIEEAPQPVVADAADITDRPGDDLVHPLVISGPDTAALRAQAKHWAQWLDEWPTASMRDIAYTSAVGRTHFEARAVVFAGDAREAAEALRAVEPGSGTAPGEIAFVFGGQDARPQAMSSHLLEQSAVFRDTVAQCDAVLTPLTGWSVLKVLRGEEDVNSPDVLPCTLFATYLGHAALWRSWGVEPAAVVGDAHGEVAAAVVSGALSLEDGARVVALRARARSEGAVGGVTSGRVLGAVSGRAPGAVSGRVLGAISGRAPGAISGRAPGAVSGRVPGAVSGRVPGVMSRMVPARTSIPFYARLTGEVVPGPRLGGDYWFRDLPEPEPDAMRLDRALERLRGDGFGVFVEVGPPSDGASGGVDQLWRMAAALFEQGVFVDWEQALASRGATKVDVPTYAFQRRRFWLGELPAGPAAVTPRQSAGGHPWFDAITTLAGSGGHLFTGRLTLDDCPWLADHVVSGQVYVPGAGLIDAALFAARTAGADAVADLTLLEPVVLLPGHALRIQATVGEPDAHGRRPFALYSQPEDTEAPLIWQQHVSAECVTRAREGATVPPDIDTWPVPDARALDIEAFYTRALANGLDYGPAFRGLRELACRDGVYHACVSLPGALDPAGHGLHPALFDAALQVVVAALMEAGAPQGPLVPFIWSDVELLRTAGSELTVRVSFDPGGDEDLAPATVWLADPAGHLVARIGGLQFQSGRRRGHPFAEHLYRVGFAPVHPVAETPDPAGVLVVGDAELGAGLGVDVVPGLDALVKRLDAQADMPRRLLFALPDCASAPEHGAQHSAAETLRTLQVCFGDARLQGTELIWITRDAVSSSPDDQTGNWAHAAVWGMVRTARTEHPERVLRLIDLDPGTPDFPLLARVIETGGEPECVLRGERAHVPRARPTVEEVDALVLPDEGDWHLHQREDDYLEFVAAPREERAPEPLAPGEVRVEVRAARMSPQHAQVLELAGIAMEVGSGVTSVHAGDRVMGSAEAALGNQVRVDGAALRPMPAHLTFAQAAADPSAPDPRQDNGSFTAYDVRDAPHALRHARQNAAHKTVLTLSRALDPDGTVLITGGLGELGSALAAHLVRVHKARRLLLLSRRGGNTPEAGALVRELQAAGAERVDLVAGDAADRAAVAGALEGIHPRHPLTAVFHLAGVLDDGLVEGFTAERLHRVMAPKVQGARWLDELTEKLDLAAFVVFSSAAGTLGTAGQSGYAAANATLDALAANRRKRGLAGLSLAFGLWEQAGVGMTAHLGKAELGRLRRQGIGALTLAEGLHALDVALVRPETQLMPVRLELASLRHALGDAPAPPLLRDMLHRTTEGRQGEVSETAQSLDTRLADASEAERPALLLDLVRSEVADVLGLPGPDSVPADRALRSLGIDSLTMVQLRKRLAKRMDTILPATLVFDHPTAEAIAGLLLHDVTTLRGNEK</sequence>
<dbReference type="SMART" id="SM00829">
    <property type="entry name" value="PKS_ER"/>
    <property type="match status" value="1"/>
</dbReference>
<feature type="domain" description="PKS/mFAS DH" evidence="11">
    <location>
        <begin position="1860"/>
        <end position="2143"/>
    </location>
</feature>
<evidence type="ECO:0000256" key="3">
    <source>
        <dbReference type="ARBA" id="ARBA00022553"/>
    </source>
</evidence>
<name>A0A918ZXD0_9ACTN</name>
<dbReference type="PANTHER" id="PTHR43775:SF37">
    <property type="entry name" value="SI:DKEY-61P9.11"/>
    <property type="match status" value="1"/>
</dbReference>
<evidence type="ECO:0000259" key="11">
    <source>
        <dbReference type="PROSITE" id="PS52019"/>
    </source>
</evidence>
<dbReference type="GO" id="GO:0006633">
    <property type="term" value="P:fatty acid biosynthetic process"/>
    <property type="evidence" value="ECO:0007669"/>
    <property type="project" value="InterPro"/>
</dbReference>
<dbReference type="InterPro" id="IPR049551">
    <property type="entry name" value="PKS_DH_C"/>
</dbReference>
<dbReference type="InterPro" id="IPR036736">
    <property type="entry name" value="ACP-like_sf"/>
</dbReference>
<dbReference type="SUPFAM" id="SSF47336">
    <property type="entry name" value="ACP-like"/>
    <property type="match status" value="2"/>
</dbReference>